<dbReference type="PANTHER" id="PTHR45657">
    <property type="entry name" value="CRAL-TRIO DOMAIN-CONTAINING PROTEIN YKL091C-RELATED"/>
    <property type="match status" value="1"/>
</dbReference>
<dbReference type="Proteomes" id="UP000070544">
    <property type="component" value="Unassembled WGS sequence"/>
</dbReference>
<dbReference type="InterPro" id="IPR051026">
    <property type="entry name" value="PI/PC_transfer"/>
</dbReference>
<accession>A0A139ARB1</accession>
<dbReference type="GO" id="GO:0006892">
    <property type="term" value="P:post-Golgi vesicle-mediated transport"/>
    <property type="evidence" value="ECO:0007669"/>
    <property type="project" value="EnsemblFungi"/>
</dbReference>
<keyword evidence="3" id="KW-1185">Reference proteome</keyword>
<dbReference type="SMART" id="SM00516">
    <property type="entry name" value="SEC14"/>
    <property type="match status" value="1"/>
</dbReference>
<dbReference type="SMART" id="SM01100">
    <property type="entry name" value="CRAL_TRIO_N"/>
    <property type="match status" value="1"/>
</dbReference>
<dbReference type="GO" id="GO:0120010">
    <property type="term" value="P:intermembrane phospholipid transfer"/>
    <property type="evidence" value="ECO:0007669"/>
    <property type="project" value="EnsemblFungi"/>
</dbReference>
<protein>
    <recommendedName>
        <fullName evidence="1">CRAL-TRIO domain-containing protein</fullName>
    </recommendedName>
</protein>
<sequence>MDDHTLLRFLRARRFDIAKTKLMFVNYLEWRTEFKVDELYESFVFTERAEVAKLYPRYYHKQDKDGRPLWIEHLGKLNSKEVFKTTTEQRFMQNHVHEFEKFLRQRLPACSYKSNRHIEQSCTILDLKGVPMTQFPQASAVVKKISAISQDYYPETLGKMYIINAPTLFSGAWNVIKHFLDENTVAKIHIFSSNYKDALLNQVPAENLPAELGGTCTCPEGCQHSDAGPWKDVSLAIGELARSLAC</sequence>
<dbReference type="CDD" id="cd00170">
    <property type="entry name" value="SEC14"/>
    <property type="match status" value="1"/>
</dbReference>
<dbReference type="PRINTS" id="PR00180">
    <property type="entry name" value="CRETINALDHBP"/>
</dbReference>
<dbReference type="Pfam" id="PF03765">
    <property type="entry name" value="CRAL_TRIO_N"/>
    <property type="match status" value="1"/>
</dbReference>
<dbReference type="InterPro" id="IPR001251">
    <property type="entry name" value="CRAL-TRIO_dom"/>
</dbReference>
<evidence type="ECO:0000313" key="3">
    <source>
        <dbReference type="Proteomes" id="UP000070544"/>
    </source>
</evidence>
<dbReference type="STRING" id="1344416.A0A139ARB1"/>
<proteinExistence type="predicted"/>
<dbReference type="SUPFAM" id="SSF46938">
    <property type="entry name" value="CRAL/TRIO N-terminal domain"/>
    <property type="match status" value="1"/>
</dbReference>
<feature type="domain" description="CRAL-TRIO" evidence="1">
    <location>
        <begin position="47"/>
        <end position="220"/>
    </location>
</feature>
<gene>
    <name evidence="2" type="ORF">M427DRAFT_95357</name>
</gene>
<dbReference type="OMA" id="WAFSTVW"/>
<dbReference type="PROSITE" id="PS50191">
    <property type="entry name" value="CRAL_TRIO"/>
    <property type="match status" value="1"/>
</dbReference>
<dbReference type="SUPFAM" id="SSF52087">
    <property type="entry name" value="CRAL/TRIO domain"/>
    <property type="match status" value="1"/>
</dbReference>
<dbReference type="GO" id="GO:0032153">
    <property type="term" value="C:cell division site"/>
    <property type="evidence" value="ECO:0007669"/>
    <property type="project" value="EnsemblFungi"/>
</dbReference>
<dbReference type="PANTHER" id="PTHR45657:SF1">
    <property type="entry name" value="CRAL-TRIO DOMAIN-CONTAINING PROTEIN YKL091C-RELATED"/>
    <property type="match status" value="1"/>
</dbReference>
<dbReference type="GO" id="GO:0005634">
    <property type="term" value="C:nucleus"/>
    <property type="evidence" value="ECO:0007669"/>
    <property type="project" value="EnsemblFungi"/>
</dbReference>
<dbReference type="InterPro" id="IPR036273">
    <property type="entry name" value="CRAL/TRIO_N_dom_sf"/>
</dbReference>
<dbReference type="Gene3D" id="1.10.8.20">
    <property type="entry name" value="N-terminal domain of phosphatidylinositol transfer protein sec14p"/>
    <property type="match status" value="1"/>
</dbReference>
<dbReference type="Gene3D" id="3.40.525.10">
    <property type="entry name" value="CRAL-TRIO lipid binding domain"/>
    <property type="match status" value="1"/>
</dbReference>
<dbReference type="GO" id="GO:0008526">
    <property type="term" value="F:phosphatidylinositol transfer activity"/>
    <property type="evidence" value="ECO:0007669"/>
    <property type="project" value="EnsemblFungi"/>
</dbReference>
<dbReference type="GO" id="GO:0051286">
    <property type="term" value="C:cell tip"/>
    <property type="evidence" value="ECO:0007669"/>
    <property type="project" value="EnsemblFungi"/>
</dbReference>
<dbReference type="EMBL" id="KQ965739">
    <property type="protein sequence ID" value="KXS19269.1"/>
    <property type="molecule type" value="Genomic_DNA"/>
</dbReference>
<dbReference type="GO" id="GO:0120019">
    <property type="term" value="F:phosphatidylcholine transfer activity"/>
    <property type="evidence" value="ECO:0007669"/>
    <property type="project" value="EnsemblFungi"/>
</dbReference>
<dbReference type="InterPro" id="IPR036865">
    <property type="entry name" value="CRAL-TRIO_dom_sf"/>
</dbReference>
<dbReference type="AlphaFoldDB" id="A0A139ARB1"/>
<name>A0A139ARB1_GONPJ</name>
<evidence type="ECO:0000259" key="1">
    <source>
        <dbReference type="PROSITE" id="PS50191"/>
    </source>
</evidence>
<evidence type="ECO:0000313" key="2">
    <source>
        <dbReference type="EMBL" id="KXS19269.1"/>
    </source>
</evidence>
<dbReference type="InterPro" id="IPR011074">
    <property type="entry name" value="CRAL/TRIO_N_dom"/>
</dbReference>
<reference evidence="2 3" key="1">
    <citation type="journal article" date="2015" name="Genome Biol. Evol.">
        <title>Phylogenomic analyses indicate that early fungi evolved digesting cell walls of algal ancestors of land plants.</title>
        <authorList>
            <person name="Chang Y."/>
            <person name="Wang S."/>
            <person name="Sekimoto S."/>
            <person name="Aerts A.L."/>
            <person name="Choi C."/>
            <person name="Clum A."/>
            <person name="LaButti K.M."/>
            <person name="Lindquist E.A."/>
            <person name="Yee Ngan C."/>
            <person name="Ohm R.A."/>
            <person name="Salamov A.A."/>
            <person name="Grigoriev I.V."/>
            <person name="Spatafora J.W."/>
            <person name="Berbee M.L."/>
        </authorList>
    </citation>
    <scope>NUCLEOTIDE SEQUENCE [LARGE SCALE GENOMIC DNA]</scope>
    <source>
        <strain evidence="2 3">JEL478</strain>
    </source>
</reference>
<dbReference type="Pfam" id="PF00650">
    <property type="entry name" value="CRAL_TRIO"/>
    <property type="match status" value="1"/>
</dbReference>
<organism evidence="2 3">
    <name type="scientific">Gonapodya prolifera (strain JEL478)</name>
    <name type="common">Monoblepharis prolifera</name>
    <dbReference type="NCBI Taxonomy" id="1344416"/>
    <lineage>
        <taxon>Eukaryota</taxon>
        <taxon>Fungi</taxon>
        <taxon>Fungi incertae sedis</taxon>
        <taxon>Chytridiomycota</taxon>
        <taxon>Chytridiomycota incertae sedis</taxon>
        <taxon>Monoblepharidomycetes</taxon>
        <taxon>Monoblepharidales</taxon>
        <taxon>Gonapodyaceae</taxon>
        <taxon>Gonapodya</taxon>
    </lineage>
</organism>
<dbReference type="OrthoDB" id="1434354at2759"/>